<comment type="caution">
    <text evidence="2">The sequence shown here is derived from an EMBL/GenBank/DDBJ whole genome shotgun (WGS) entry which is preliminary data.</text>
</comment>
<dbReference type="EMBL" id="CM031835">
    <property type="protein sequence ID" value="KAG6687290.1"/>
    <property type="molecule type" value="Genomic_DNA"/>
</dbReference>
<feature type="domain" description="Retrovirus-related Pol polyprotein from transposon TNT 1-94-like beta-barrel" evidence="1">
    <location>
        <begin position="12"/>
        <end position="88"/>
    </location>
</feature>
<dbReference type="Proteomes" id="UP000811246">
    <property type="component" value="Chromosome 11"/>
</dbReference>
<evidence type="ECO:0000259" key="1">
    <source>
        <dbReference type="Pfam" id="PF22936"/>
    </source>
</evidence>
<reference evidence="2" key="1">
    <citation type="submission" date="2021-01" db="EMBL/GenBank/DDBJ databases">
        <authorList>
            <person name="Lovell J.T."/>
            <person name="Bentley N."/>
            <person name="Bhattarai G."/>
            <person name="Jenkins J.W."/>
            <person name="Sreedasyam A."/>
            <person name="Alarcon Y."/>
            <person name="Bock C."/>
            <person name="Boston L."/>
            <person name="Carlson J."/>
            <person name="Cervantes K."/>
            <person name="Clermont K."/>
            <person name="Krom N."/>
            <person name="Kubenka K."/>
            <person name="Mamidi S."/>
            <person name="Mattison C."/>
            <person name="Monteros M."/>
            <person name="Pisani C."/>
            <person name="Plott C."/>
            <person name="Rajasekar S."/>
            <person name="Rhein H.S."/>
            <person name="Rohla C."/>
            <person name="Song M."/>
            <person name="Hilaire R.S."/>
            <person name="Shu S."/>
            <person name="Wells L."/>
            <person name="Wang X."/>
            <person name="Webber J."/>
            <person name="Heerema R.J."/>
            <person name="Klein P."/>
            <person name="Conner P."/>
            <person name="Grauke L."/>
            <person name="Grimwood J."/>
            <person name="Schmutz J."/>
            <person name="Randall J.J."/>
        </authorList>
    </citation>
    <scope>NUCLEOTIDE SEQUENCE</scope>
    <source>
        <tissue evidence="2">Leaf</tissue>
    </source>
</reference>
<evidence type="ECO:0000313" key="2">
    <source>
        <dbReference type="EMBL" id="KAG6687290.1"/>
    </source>
</evidence>
<accession>A0A922IY56</accession>
<evidence type="ECO:0000313" key="3">
    <source>
        <dbReference type="Proteomes" id="UP000811246"/>
    </source>
</evidence>
<protein>
    <recommendedName>
        <fullName evidence="1">Retrovirus-related Pol polyprotein from transposon TNT 1-94-like beta-barrel domain-containing protein</fullName>
    </recommendedName>
</protein>
<name>A0A922IY56_CARIL</name>
<dbReference type="Pfam" id="PF22936">
    <property type="entry name" value="Pol_BBD"/>
    <property type="match status" value="1"/>
</dbReference>
<organism evidence="2 3">
    <name type="scientific">Carya illinoinensis</name>
    <name type="common">Pecan</name>
    <dbReference type="NCBI Taxonomy" id="32201"/>
    <lineage>
        <taxon>Eukaryota</taxon>
        <taxon>Viridiplantae</taxon>
        <taxon>Streptophyta</taxon>
        <taxon>Embryophyta</taxon>
        <taxon>Tracheophyta</taxon>
        <taxon>Spermatophyta</taxon>
        <taxon>Magnoliopsida</taxon>
        <taxon>eudicotyledons</taxon>
        <taxon>Gunneridae</taxon>
        <taxon>Pentapetalae</taxon>
        <taxon>rosids</taxon>
        <taxon>fabids</taxon>
        <taxon>Fagales</taxon>
        <taxon>Juglandaceae</taxon>
        <taxon>Carya</taxon>
    </lineage>
</organism>
<sequence length="143" mass="15633">MCLYSQRDVSSSSCTFHISPRRDWFTTYESINSDSLLIGNDIACYIVGIGLVKIKMYDGIVKTLSNIRNIISLNKSFISLGILDSFGYQYSVTGGVIRVYKGSSVVMIGKKIEGLYFLLGETMIGGAASLDIPNSGIIGLQHM</sequence>
<dbReference type="AlphaFoldDB" id="A0A922IY56"/>
<dbReference type="InterPro" id="IPR054722">
    <property type="entry name" value="PolX-like_BBD"/>
</dbReference>
<gene>
    <name evidence="2" type="ORF">I3842_11G064000</name>
</gene>
<proteinExistence type="predicted"/>